<evidence type="ECO:0000256" key="2">
    <source>
        <dbReference type="ARBA" id="ARBA00022980"/>
    </source>
</evidence>
<dbReference type="GO" id="GO:0005840">
    <property type="term" value="C:ribosome"/>
    <property type="evidence" value="ECO:0007669"/>
    <property type="project" value="UniProtKB-KW"/>
</dbReference>
<dbReference type="SUPFAM" id="SSF46561">
    <property type="entry name" value="Ribosomal protein L29 (L29p)"/>
    <property type="match status" value="1"/>
</dbReference>
<evidence type="ECO:0000256" key="3">
    <source>
        <dbReference type="ARBA" id="ARBA00023274"/>
    </source>
</evidence>
<reference evidence="6 7" key="1">
    <citation type="submission" date="2017-09" db="EMBL/GenBank/DDBJ databases">
        <title>Depth-based differentiation of microbial function through sediment-hosted aquifers and enrichment of novel symbionts in the deep terrestrial subsurface.</title>
        <authorList>
            <person name="Probst A.J."/>
            <person name="Ladd B."/>
            <person name="Jarett J.K."/>
            <person name="Geller-Mcgrath D.E."/>
            <person name="Sieber C.M."/>
            <person name="Emerson J.B."/>
            <person name="Anantharaman K."/>
            <person name="Thomas B.C."/>
            <person name="Malmstrom R."/>
            <person name="Stieglmeier M."/>
            <person name="Klingl A."/>
            <person name="Woyke T."/>
            <person name="Ryan C.M."/>
            <person name="Banfield J.F."/>
        </authorList>
    </citation>
    <scope>NUCLEOTIDE SEQUENCE [LARGE SCALE GENOMIC DNA]</scope>
    <source>
        <strain evidence="6">CG11_big_fil_rev_8_21_14_0_20_43_10</strain>
    </source>
</reference>
<dbReference type="Gene3D" id="1.10.287.310">
    <property type="match status" value="1"/>
</dbReference>
<keyword evidence="3 5" id="KW-0687">Ribonucleoprotein</keyword>
<dbReference type="AlphaFoldDB" id="A0A2H0PVT1"/>
<sequence>MKHETFKNMSQQDLHTELLQATEKLRSLQFNLKLGKVQDTTAIGKTKRMIARILTALQIHYGEKA</sequence>
<gene>
    <name evidence="5 6" type="primary">rpmC</name>
    <name evidence="6" type="ORF">COV41_02080</name>
</gene>
<organism evidence="6 7">
    <name type="scientific">Candidatus Brennerbacteria bacterium CG11_big_fil_rev_8_21_14_0_20_43_10</name>
    <dbReference type="NCBI Taxonomy" id="1974523"/>
    <lineage>
        <taxon>Bacteria</taxon>
        <taxon>Candidatus Brenneribacteriota</taxon>
    </lineage>
</organism>
<dbReference type="EMBL" id="PCXE01000036">
    <property type="protein sequence ID" value="PIR26162.1"/>
    <property type="molecule type" value="Genomic_DNA"/>
</dbReference>
<evidence type="ECO:0000256" key="5">
    <source>
        <dbReference type="HAMAP-Rule" id="MF_00374"/>
    </source>
</evidence>
<dbReference type="InterPro" id="IPR001854">
    <property type="entry name" value="Ribosomal_uL29"/>
</dbReference>
<dbReference type="GO" id="GO:0003735">
    <property type="term" value="F:structural constituent of ribosome"/>
    <property type="evidence" value="ECO:0007669"/>
    <property type="project" value="InterPro"/>
</dbReference>
<comment type="caution">
    <text evidence="6">The sequence shown here is derived from an EMBL/GenBank/DDBJ whole genome shotgun (WGS) entry which is preliminary data.</text>
</comment>
<dbReference type="InterPro" id="IPR036049">
    <property type="entry name" value="Ribosomal_uL29_sf"/>
</dbReference>
<evidence type="ECO:0000313" key="6">
    <source>
        <dbReference type="EMBL" id="PIR26162.1"/>
    </source>
</evidence>
<dbReference type="HAMAP" id="MF_00374">
    <property type="entry name" value="Ribosomal_uL29"/>
    <property type="match status" value="1"/>
</dbReference>
<evidence type="ECO:0000256" key="1">
    <source>
        <dbReference type="ARBA" id="ARBA00009254"/>
    </source>
</evidence>
<dbReference type="Pfam" id="PF00831">
    <property type="entry name" value="Ribosomal_L29"/>
    <property type="match status" value="1"/>
</dbReference>
<proteinExistence type="inferred from homology"/>
<keyword evidence="2 5" id="KW-0689">Ribosomal protein</keyword>
<accession>A0A2H0PVT1</accession>
<evidence type="ECO:0000313" key="7">
    <source>
        <dbReference type="Proteomes" id="UP000236846"/>
    </source>
</evidence>
<dbReference type="Proteomes" id="UP000236846">
    <property type="component" value="Unassembled WGS sequence"/>
</dbReference>
<protein>
    <recommendedName>
        <fullName evidence="4 5">Large ribosomal subunit protein uL29</fullName>
    </recommendedName>
</protein>
<comment type="similarity">
    <text evidence="1 5">Belongs to the universal ribosomal protein uL29 family.</text>
</comment>
<evidence type="ECO:0000256" key="4">
    <source>
        <dbReference type="ARBA" id="ARBA00035204"/>
    </source>
</evidence>
<dbReference type="GO" id="GO:0006412">
    <property type="term" value="P:translation"/>
    <property type="evidence" value="ECO:0007669"/>
    <property type="project" value="UniProtKB-UniRule"/>
</dbReference>
<dbReference type="GO" id="GO:1990904">
    <property type="term" value="C:ribonucleoprotein complex"/>
    <property type="evidence" value="ECO:0007669"/>
    <property type="project" value="UniProtKB-KW"/>
</dbReference>
<dbReference type="NCBIfam" id="TIGR00012">
    <property type="entry name" value="L29"/>
    <property type="match status" value="1"/>
</dbReference>
<name>A0A2H0PVT1_9BACT</name>